<reference evidence="7 9" key="1">
    <citation type="journal article" date="2013" name="Curr. Biol.">
        <title>Shared signatures of parasitism and phylogenomics unite Cryptomycota and microsporidia.</title>
        <authorList>
            <person name="James T.Y."/>
            <person name="Pelin A."/>
            <person name="Bonen L."/>
            <person name="Ahrendt S."/>
            <person name="Sain D."/>
            <person name="Corradi N."/>
            <person name="Stajich J.E."/>
        </authorList>
    </citation>
    <scope>NUCLEOTIDE SEQUENCE [LARGE SCALE GENOMIC DNA]</scope>
    <source>
        <strain evidence="7 9">CSF55</strain>
        <strain evidence="7 9">CSF55</strain>
    </source>
</reference>
<evidence type="ECO:0000256" key="3">
    <source>
        <dbReference type="ARBA" id="ARBA00023295"/>
    </source>
</evidence>
<evidence type="ECO:0000256" key="2">
    <source>
        <dbReference type="ARBA" id="ARBA00022801"/>
    </source>
</evidence>
<proteinExistence type="inferred from homology"/>
<comment type="similarity">
    <text evidence="1 4">Belongs to the glycosyl hydrolase 5 (cellulase A) family.</text>
</comment>
<dbReference type="Gene3D" id="3.20.20.80">
    <property type="entry name" value="Glycosidases"/>
    <property type="match status" value="1"/>
</dbReference>
<dbReference type="HOGENOM" id="CLU_039562_0_0_1"/>
<dbReference type="GO" id="GO:0004553">
    <property type="term" value="F:hydrolase activity, hydrolyzing O-glycosyl compounds"/>
    <property type="evidence" value="ECO:0007669"/>
    <property type="project" value="InterPro"/>
</dbReference>
<evidence type="ECO:0000259" key="6">
    <source>
        <dbReference type="Pfam" id="PF00150"/>
    </source>
</evidence>
<dbReference type="InterPro" id="IPR017853">
    <property type="entry name" value="GH"/>
</dbReference>
<dbReference type="Pfam" id="PF00150">
    <property type="entry name" value="Cellulase"/>
    <property type="match status" value="1"/>
</dbReference>
<dbReference type="SUPFAM" id="SSF51445">
    <property type="entry name" value="(Trans)glycosidases"/>
    <property type="match status" value="1"/>
</dbReference>
<evidence type="ECO:0000256" key="5">
    <source>
        <dbReference type="SAM" id="SignalP"/>
    </source>
</evidence>
<dbReference type="Proteomes" id="UP000030755">
    <property type="component" value="Unassembled WGS sequence"/>
</dbReference>
<feature type="domain" description="Glycoside hydrolase family 5" evidence="6">
    <location>
        <begin position="64"/>
        <end position="356"/>
    </location>
</feature>
<feature type="signal peptide" evidence="5">
    <location>
        <begin position="1"/>
        <end position="20"/>
    </location>
</feature>
<dbReference type="PANTHER" id="PTHR31263:SF0">
    <property type="entry name" value="CELLULASE FAMILY PROTEIN (AFU_ORTHOLOGUE AFUA_5G14560)"/>
    <property type="match status" value="1"/>
</dbReference>
<dbReference type="EMBL" id="KE560973">
    <property type="protein sequence ID" value="EPZ34200.1"/>
    <property type="molecule type" value="Genomic_DNA"/>
</dbReference>
<dbReference type="InterPro" id="IPR001547">
    <property type="entry name" value="Glyco_hydro_5"/>
</dbReference>
<evidence type="ECO:0000313" key="10">
    <source>
        <dbReference type="Proteomes" id="UP000281549"/>
    </source>
</evidence>
<dbReference type="AlphaFoldDB" id="A0A075AVN5"/>
<gene>
    <name evidence="7" type="ORF">O9G_004316</name>
    <name evidence="8" type="ORF">ROZALSC1DRAFT_27777</name>
</gene>
<protein>
    <submittedName>
        <fullName evidence="7 8">Glycoside hydrolase</fullName>
    </submittedName>
</protein>
<feature type="chain" id="PRO_5040560109" evidence="5">
    <location>
        <begin position="21"/>
        <end position="398"/>
    </location>
</feature>
<keyword evidence="9" id="KW-1185">Reference proteome</keyword>
<sequence>MANLKLSFIYLLQCIQIISSILPPLKIKGNQILDSRSEIVHLHCVNWAGAHQRDFVTSGLNLQNRSFIADQILDMGFNCVRLQYSAQMVVENPVIPQIFLEENKDLINKRALHIYQEIVATLTQKNIMVILDMHMMDADWCCNWDDQNGLWFNERWSKKTVIDIWVFMADLFKDNQWVIGADLRNELRISYPFGKISLFPTFPSWGRSISPWKYDWANFAETLGNAVVKANRNLLIIVQGPFEVKLTKFSYPQTLEKIPGRPLELDVPNRVVYSCHDYSWFHREFNFQEMKDTDENYEKIKKNFQIRWGNLSKQYPVWLGEFGTVHSFQGVENNTYWKFLTRYINETKVHWAYWPLDGTQASGRGREFGTEETFGLLNTRWDGPAYSGLIDSLKNIMF</sequence>
<evidence type="ECO:0000313" key="7">
    <source>
        <dbReference type="EMBL" id="EPZ34200.1"/>
    </source>
</evidence>
<organism evidence="7 9">
    <name type="scientific">Rozella allomycis (strain CSF55)</name>
    <dbReference type="NCBI Taxonomy" id="988480"/>
    <lineage>
        <taxon>Eukaryota</taxon>
        <taxon>Fungi</taxon>
        <taxon>Fungi incertae sedis</taxon>
        <taxon>Cryptomycota</taxon>
        <taxon>Cryptomycota incertae sedis</taxon>
        <taxon>Rozella</taxon>
    </lineage>
</organism>
<reference evidence="8" key="3">
    <citation type="submission" date="2018-08" db="EMBL/GenBank/DDBJ databases">
        <title>Leveraging single-cell genomics to expand the Fungal Tree of Life.</title>
        <authorList>
            <consortium name="DOE Joint Genome Institute"/>
            <person name="Ahrendt S.R."/>
            <person name="Quandt C.A."/>
            <person name="Ciobanu D."/>
            <person name="Clum A."/>
            <person name="Salamov A."/>
            <person name="Andreopoulos B."/>
            <person name="Cheng J.-F."/>
            <person name="Woyke T."/>
            <person name="Pelin A."/>
            <person name="Henrissat B."/>
            <person name="Reynolds N."/>
            <person name="Benny G.L."/>
            <person name="Smith M.E."/>
            <person name="James T.Y."/>
            <person name="Grigoriev I.V."/>
        </authorList>
    </citation>
    <scope>NUCLEOTIDE SEQUENCE</scope>
    <source>
        <strain evidence="8">CSF55</strain>
    </source>
</reference>
<dbReference type="PANTHER" id="PTHR31263">
    <property type="entry name" value="CELLULASE FAMILY PROTEIN (AFU_ORTHOLOGUE AFUA_5G14560)"/>
    <property type="match status" value="1"/>
</dbReference>
<dbReference type="OMA" id="SAHDYAT"/>
<dbReference type="GO" id="GO:0000272">
    <property type="term" value="P:polysaccharide catabolic process"/>
    <property type="evidence" value="ECO:0007669"/>
    <property type="project" value="InterPro"/>
</dbReference>
<evidence type="ECO:0000256" key="4">
    <source>
        <dbReference type="RuleBase" id="RU361153"/>
    </source>
</evidence>
<evidence type="ECO:0000313" key="8">
    <source>
        <dbReference type="EMBL" id="RKP20767.1"/>
    </source>
</evidence>
<name>A0A075AVN5_ROZAC</name>
<dbReference type="OrthoDB" id="442731at2759"/>
<keyword evidence="2 4" id="KW-0378">Hydrolase</keyword>
<dbReference type="EMBL" id="ML005024">
    <property type="protein sequence ID" value="RKP20767.1"/>
    <property type="molecule type" value="Genomic_DNA"/>
</dbReference>
<reference evidence="10" key="2">
    <citation type="journal article" date="2018" name="Nat. Microbiol.">
        <title>Leveraging single-cell genomics to expand the fungal tree of life.</title>
        <authorList>
            <person name="Ahrendt S.R."/>
            <person name="Quandt C.A."/>
            <person name="Ciobanu D."/>
            <person name="Clum A."/>
            <person name="Salamov A."/>
            <person name="Andreopoulos B."/>
            <person name="Cheng J.F."/>
            <person name="Woyke T."/>
            <person name="Pelin A."/>
            <person name="Henrissat B."/>
            <person name="Reynolds N.K."/>
            <person name="Benny G.L."/>
            <person name="Smith M.E."/>
            <person name="James T.Y."/>
            <person name="Grigoriev I.V."/>
        </authorList>
    </citation>
    <scope>NUCLEOTIDE SEQUENCE [LARGE SCALE GENOMIC DNA]</scope>
    <source>
        <strain evidence="10">CSF55</strain>
    </source>
</reference>
<dbReference type="Proteomes" id="UP000281549">
    <property type="component" value="Unassembled WGS sequence"/>
</dbReference>
<evidence type="ECO:0000313" key="9">
    <source>
        <dbReference type="Proteomes" id="UP000030755"/>
    </source>
</evidence>
<keyword evidence="5" id="KW-0732">Signal</keyword>
<evidence type="ECO:0000256" key="1">
    <source>
        <dbReference type="ARBA" id="ARBA00005641"/>
    </source>
</evidence>
<dbReference type="STRING" id="988480.A0A075AVN5"/>
<accession>A0A075AVN5</accession>
<keyword evidence="3 4" id="KW-0326">Glycosidase</keyword>